<evidence type="ECO:0000313" key="11">
    <source>
        <dbReference type="EMBL" id="GGJ36564.1"/>
    </source>
</evidence>
<keyword evidence="2 8" id="KW-0645">Protease</keyword>
<evidence type="ECO:0000256" key="2">
    <source>
        <dbReference type="ARBA" id="ARBA00022670"/>
    </source>
</evidence>
<evidence type="ECO:0000256" key="9">
    <source>
        <dbReference type="SAM" id="MobiDB-lite"/>
    </source>
</evidence>
<dbReference type="GO" id="GO:0016020">
    <property type="term" value="C:membrane"/>
    <property type="evidence" value="ECO:0007669"/>
    <property type="project" value="TreeGrafter"/>
</dbReference>
<evidence type="ECO:0000256" key="1">
    <source>
        <dbReference type="ARBA" id="ARBA00005325"/>
    </source>
</evidence>
<comment type="similarity">
    <text evidence="1">Belongs to the peptidase S8 family. Furin subfamily.</text>
</comment>
<evidence type="ECO:0000256" key="3">
    <source>
        <dbReference type="ARBA" id="ARBA00022729"/>
    </source>
</evidence>
<evidence type="ECO:0000259" key="10">
    <source>
        <dbReference type="PROSITE" id="PS51829"/>
    </source>
</evidence>
<feature type="active site" description="Charge relay system" evidence="7 8">
    <location>
        <position position="179"/>
    </location>
</feature>
<evidence type="ECO:0000313" key="12">
    <source>
        <dbReference type="Proteomes" id="UP000661507"/>
    </source>
</evidence>
<sequence length="1502" mass="150376">MIRTLHDSDGSLHVPLADDDLPLSRPADVLVPGTIAMTTVPPGATARDASAGELAPDDWRDAAAVEPAPDDWRDTAAGELPPTDWRVPPLDPTPAPSPASPSDFLPPDELLLDQWHLFRLGNLARIWDEYTGAGIHVGIYDDGVQYTHHDLNGNYDASRHVVIGPTTFDGVNVSGADGHGTAVAGLIAAENDGVGTVGIAFGAGITGVNIFDPASSLYINAAVPTNFYNAIAQSSRYDVVNNSWGSEPSFAQFQNLDIAGSFAAQTLAGWAGASATGRDGLGTIVVKSAGNDYRESQGDGLNASRFTITVSAIGDSGYAASYSNHGASILVGAPGSEFPENGGLGIVTTDLLGTEGYNLRANGGANSDYTDDFGGTSAAGPIVAAVAALMLDANPGLGWRDVQNILAASATHTGGAYGASSLTGTFENGFWYFNKADSWNGGGMHAHANYGYGALNAYNAVRMAEVWTLFAPAQTSANEQSASSGTVLSGAIIADLATLNVPVSIASAIEIEHVSLTVTFTHANFIDIDLYLISAEGTVVRLLDGSAGTTGASAGSLTWTFGIDTLRGELSAGTWTVVFDDVVGGNSGVLTSVAVTAFGHAVPVNDVFHFTDEFDTLAALAGQNGRRTISDTDGGIDWINAAAVSTASVINLNPNTYSSIAGSFVRIVGDNLIENAIGGDGNDLLLGNSANNELRGMRGIDTMRGGTGNDLYVVDAAGDVVAEAVGAGADTVRSSASFALSVGSEIELLETTDAIGVAAIDLAGNEFDQTVTGNGGGNLLWGLAGHDTLNGLGGNDTLDGGESGDDLRGGDGNDLLIGGGTGVIGGMDDILDGGTGDDTLLGGSNGDSLDGGTGIRDVASYEGSSGVRVALDGSVSFTGDAAGDVLIRIEDLLGSAGADTLVGNAGANRLTGGEDNDSLRGQAGNDTLSGGDGIDTLDGGNDNDVLLVGGVNAISDVLTGGSGNDRLLIIAGSGPLTLTTLSRISGVETLDGAGEVIRGDGKANLLDFTIFTTVVGVASVNALGGNDTIIGSDSADTIDGGVGSDSIRAGNGDDLLLIGGSEVLSDTIDGGGGTGDRLQIRAGSGPLTLSTLANFTGIEVFDGSAQIVQGTSGGDVLDFSTFTSVVNLASIIAYEGNDTVIGSGNADTIDGRGGNDSILAGGGDDLVSVAGTEALGDTLDGGTGTLDTLQIRAGTGALTLTTLANVTGFEVFNGSGQNVQGTSSADFLNFSTFTSVVNVASIIGYQGNDTIVGGVAADTIDGGGGNDSLLGGGANDLFLVSGSEALGDTINGGSGALDTLQIRAGSGALTMTTLANITGVEVLDGNGQNVQGTAAGDFLNFSTFTSVINVASIIGYQGNDTIVGGAAADTIDGRGGSDSITGGAGNDWLTGGTEADQFVFTSSSQGTDTITDFAVLVDDIVIAASGFGGGLFAGADLAALGRFVSNTTGLATAAFGQFIQETDVGRLWWDVDGTGATGRVAVADLLGTAGQNLSASDLTIIA</sequence>
<dbReference type="Pfam" id="PF00082">
    <property type="entry name" value="Peptidase_S8"/>
    <property type="match status" value="1"/>
</dbReference>
<feature type="region of interest" description="Disordered" evidence="9">
    <location>
        <begin position="1"/>
        <end position="21"/>
    </location>
</feature>
<dbReference type="PROSITE" id="PS00138">
    <property type="entry name" value="SUBTILASE_SER"/>
    <property type="match status" value="1"/>
</dbReference>
<dbReference type="GO" id="GO:0005737">
    <property type="term" value="C:cytoplasm"/>
    <property type="evidence" value="ECO:0007669"/>
    <property type="project" value="UniProtKB-ARBA"/>
</dbReference>
<dbReference type="InterPro" id="IPR034182">
    <property type="entry name" value="Kexin/furin"/>
</dbReference>
<dbReference type="PRINTS" id="PR00723">
    <property type="entry name" value="SUBTILISIN"/>
</dbReference>
<dbReference type="InterPro" id="IPR022398">
    <property type="entry name" value="Peptidase_S8_His-AS"/>
</dbReference>
<keyword evidence="3" id="KW-0732">Signal</keyword>
<dbReference type="Gene3D" id="2.150.10.10">
    <property type="entry name" value="Serralysin-like metalloprotease, C-terminal"/>
    <property type="match status" value="4"/>
</dbReference>
<dbReference type="GO" id="GO:0004252">
    <property type="term" value="F:serine-type endopeptidase activity"/>
    <property type="evidence" value="ECO:0007669"/>
    <property type="project" value="UniProtKB-UniRule"/>
</dbReference>
<evidence type="ECO:0000256" key="8">
    <source>
        <dbReference type="PROSITE-ProRule" id="PRU01240"/>
    </source>
</evidence>
<dbReference type="Pfam" id="PF00353">
    <property type="entry name" value="HemolysinCabind"/>
    <property type="match status" value="9"/>
</dbReference>
<dbReference type="GO" id="GO:0005509">
    <property type="term" value="F:calcium ion binding"/>
    <property type="evidence" value="ECO:0007669"/>
    <property type="project" value="InterPro"/>
</dbReference>
<dbReference type="GO" id="GO:0016485">
    <property type="term" value="P:protein processing"/>
    <property type="evidence" value="ECO:0007669"/>
    <property type="project" value="TreeGrafter"/>
</dbReference>
<dbReference type="PROSITE" id="PS00137">
    <property type="entry name" value="SUBTILASE_HIS"/>
    <property type="match status" value="1"/>
</dbReference>
<dbReference type="InterPro" id="IPR023828">
    <property type="entry name" value="Peptidase_S8_Ser-AS"/>
</dbReference>
<dbReference type="RefSeq" id="WP_188972041.1">
    <property type="nucleotide sequence ID" value="NZ_BMKW01000015.1"/>
</dbReference>
<organism evidence="11 12">
    <name type="scientific">Neoroseomonas lacus</name>
    <dbReference type="NCBI Taxonomy" id="287609"/>
    <lineage>
        <taxon>Bacteria</taxon>
        <taxon>Pseudomonadati</taxon>
        <taxon>Pseudomonadota</taxon>
        <taxon>Alphaproteobacteria</taxon>
        <taxon>Acetobacterales</taxon>
        <taxon>Acetobacteraceae</taxon>
        <taxon>Neoroseomonas</taxon>
    </lineage>
</organism>
<feature type="compositionally biased region" description="Basic and acidic residues" evidence="9">
    <location>
        <begin position="1"/>
        <end position="10"/>
    </location>
</feature>
<dbReference type="InterPro" id="IPR000209">
    <property type="entry name" value="Peptidase_S8/S53_dom"/>
</dbReference>
<dbReference type="InterPro" id="IPR015500">
    <property type="entry name" value="Peptidase_S8_subtilisin-rel"/>
</dbReference>
<feature type="domain" description="P/Homo B" evidence="10">
    <location>
        <begin position="471"/>
        <end position="603"/>
    </location>
</feature>
<evidence type="ECO:0000256" key="6">
    <source>
        <dbReference type="ARBA" id="ARBA00022837"/>
    </source>
</evidence>
<keyword evidence="5 8" id="KW-0720">Serine protease</keyword>
<reference evidence="11" key="2">
    <citation type="submission" date="2020-09" db="EMBL/GenBank/DDBJ databases">
        <authorList>
            <person name="Sun Q."/>
            <person name="Zhou Y."/>
        </authorList>
    </citation>
    <scope>NUCLEOTIDE SEQUENCE</scope>
    <source>
        <strain evidence="11">CGMCC 1.3617</strain>
    </source>
</reference>
<dbReference type="SUPFAM" id="SSF49785">
    <property type="entry name" value="Galactose-binding domain-like"/>
    <property type="match status" value="1"/>
</dbReference>
<name>A0A917KYY0_9PROT</name>
<dbReference type="PRINTS" id="PR00313">
    <property type="entry name" value="CABNDNGRPT"/>
</dbReference>
<feature type="compositionally biased region" description="Pro residues" evidence="9">
    <location>
        <begin position="89"/>
        <end position="99"/>
    </location>
</feature>
<accession>A0A917KYY0</accession>
<dbReference type="PROSITE" id="PS51892">
    <property type="entry name" value="SUBTILASE"/>
    <property type="match status" value="1"/>
</dbReference>
<keyword evidence="6" id="KW-0106">Calcium</keyword>
<evidence type="ECO:0000256" key="4">
    <source>
        <dbReference type="ARBA" id="ARBA00022801"/>
    </source>
</evidence>
<dbReference type="SUPFAM" id="SSF51120">
    <property type="entry name" value="beta-Roll"/>
    <property type="match status" value="6"/>
</dbReference>
<dbReference type="InterPro" id="IPR036852">
    <property type="entry name" value="Peptidase_S8/S53_dom_sf"/>
</dbReference>
<dbReference type="PANTHER" id="PTHR42884:SF14">
    <property type="entry name" value="NEUROENDOCRINE CONVERTASE 1"/>
    <property type="match status" value="1"/>
</dbReference>
<dbReference type="Gene3D" id="3.40.50.200">
    <property type="entry name" value="Peptidase S8/S53 domain"/>
    <property type="match status" value="1"/>
</dbReference>
<feature type="region of interest" description="Disordered" evidence="9">
    <location>
        <begin position="66"/>
        <end position="101"/>
    </location>
</feature>
<dbReference type="InterPro" id="IPR001343">
    <property type="entry name" value="Hemolysn_Ca-bd"/>
</dbReference>
<evidence type="ECO:0000256" key="5">
    <source>
        <dbReference type="ARBA" id="ARBA00022825"/>
    </source>
</evidence>
<reference evidence="11" key="1">
    <citation type="journal article" date="2014" name="Int. J. Syst. Evol. Microbiol.">
        <title>Complete genome sequence of Corynebacterium casei LMG S-19264T (=DSM 44701T), isolated from a smear-ripened cheese.</title>
        <authorList>
            <consortium name="US DOE Joint Genome Institute (JGI-PGF)"/>
            <person name="Walter F."/>
            <person name="Albersmeier A."/>
            <person name="Kalinowski J."/>
            <person name="Ruckert C."/>
        </authorList>
    </citation>
    <scope>NUCLEOTIDE SEQUENCE</scope>
    <source>
        <strain evidence="11">CGMCC 1.3617</strain>
    </source>
</reference>
<dbReference type="InterPro" id="IPR011049">
    <property type="entry name" value="Serralysin-like_metalloprot_C"/>
</dbReference>
<gene>
    <name evidence="11" type="ORF">GCM10011320_50430</name>
</gene>
<dbReference type="PANTHER" id="PTHR42884">
    <property type="entry name" value="PROPROTEIN CONVERTASE SUBTILISIN/KEXIN-RELATED"/>
    <property type="match status" value="1"/>
</dbReference>
<dbReference type="SUPFAM" id="SSF52743">
    <property type="entry name" value="Subtilisin-like"/>
    <property type="match status" value="1"/>
</dbReference>
<feature type="active site" description="Charge relay system" evidence="7 8">
    <location>
        <position position="141"/>
    </location>
</feature>
<protein>
    <recommendedName>
        <fullName evidence="10">P/Homo B domain-containing protein</fullName>
    </recommendedName>
</protein>
<keyword evidence="12" id="KW-1185">Reference proteome</keyword>
<dbReference type="GO" id="GO:0012505">
    <property type="term" value="C:endomembrane system"/>
    <property type="evidence" value="ECO:0007669"/>
    <property type="project" value="UniProtKB-ARBA"/>
</dbReference>
<dbReference type="Proteomes" id="UP000661507">
    <property type="component" value="Unassembled WGS sequence"/>
</dbReference>
<dbReference type="InterPro" id="IPR018511">
    <property type="entry name" value="Hemolysin-typ_Ca-bd_CS"/>
</dbReference>
<comment type="caution">
    <text evidence="11">The sequence shown here is derived from an EMBL/GenBank/DDBJ whole genome shotgun (WGS) entry which is preliminary data.</text>
</comment>
<keyword evidence="4 8" id="KW-0378">Hydrolase</keyword>
<dbReference type="Pfam" id="PF01483">
    <property type="entry name" value="P_proprotein"/>
    <property type="match status" value="1"/>
</dbReference>
<evidence type="ECO:0000256" key="7">
    <source>
        <dbReference type="PIRSR" id="PIRSR615500-1"/>
    </source>
</evidence>
<proteinExistence type="inferred from homology"/>
<dbReference type="Gene3D" id="2.60.120.260">
    <property type="entry name" value="Galactose-binding domain-like"/>
    <property type="match status" value="1"/>
</dbReference>
<dbReference type="PROSITE" id="PS00330">
    <property type="entry name" value="HEMOLYSIN_CALCIUM"/>
    <property type="match status" value="6"/>
</dbReference>
<feature type="active site" description="Charge relay system" evidence="7 8">
    <location>
        <position position="377"/>
    </location>
</feature>
<dbReference type="PROSITE" id="PS51829">
    <property type="entry name" value="P_HOMO_B"/>
    <property type="match status" value="1"/>
</dbReference>
<dbReference type="InterPro" id="IPR008979">
    <property type="entry name" value="Galactose-bd-like_sf"/>
</dbReference>
<dbReference type="InterPro" id="IPR002884">
    <property type="entry name" value="P_dom"/>
</dbReference>
<dbReference type="EMBL" id="BMKW01000015">
    <property type="protein sequence ID" value="GGJ36564.1"/>
    <property type="molecule type" value="Genomic_DNA"/>
</dbReference>
<dbReference type="CDD" id="cd04059">
    <property type="entry name" value="Peptidases_S8_Protein_convertases_Kexins_Furin-like"/>
    <property type="match status" value="1"/>
</dbReference>